<proteinExistence type="predicted"/>
<organism evidence="1 2">
    <name type="scientific">Culex pipiens pipiens</name>
    <name type="common">Northern house mosquito</name>
    <dbReference type="NCBI Taxonomy" id="38569"/>
    <lineage>
        <taxon>Eukaryota</taxon>
        <taxon>Metazoa</taxon>
        <taxon>Ecdysozoa</taxon>
        <taxon>Arthropoda</taxon>
        <taxon>Hexapoda</taxon>
        <taxon>Insecta</taxon>
        <taxon>Pterygota</taxon>
        <taxon>Neoptera</taxon>
        <taxon>Endopterygota</taxon>
        <taxon>Diptera</taxon>
        <taxon>Nematocera</taxon>
        <taxon>Culicoidea</taxon>
        <taxon>Culicidae</taxon>
        <taxon>Culicinae</taxon>
        <taxon>Culicini</taxon>
        <taxon>Culex</taxon>
        <taxon>Culex</taxon>
    </lineage>
</organism>
<evidence type="ECO:0000313" key="1">
    <source>
        <dbReference type="EMBL" id="KAL1380965.1"/>
    </source>
</evidence>
<reference evidence="1 2" key="1">
    <citation type="submission" date="2024-05" db="EMBL/GenBank/DDBJ databases">
        <title>Culex pipiens pipiens assembly and annotation.</title>
        <authorList>
            <person name="Alout H."/>
            <person name="Durand T."/>
        </authorList>
    </citation>
    <scope>NUCLEOTIDE SEQUENCE [LARGE SCALE GENOMIC DNA]</scope>
    <source>
        <strain evidence="1">HA-2024</strain>
        <tissue evidence="1">Whole body</tissue>
    </source>
</reference>
<keyword evidence="2" id="KW-1185">Reference proteome</keyword>
<dbReference type="EMBL" id="JBEHCU010008866">
    <property type="protein sequence ID" value="KAL1380965.1"/>
    <property type="molecule type" value="Genomic_DNA"/>
</dbReference>
<evidence type="ECO:0000313" key="2">
    <source>
        <dbReference type="Proteomes" id="UP001562425"/>
    </source>
</evidence>
<name>A0ABD1CWZ3_CULPP</name>
<accession>A0ABD1CWZ3</accession>
<dbReference type="AlphaFoldDB" id="A0ABD1CWZ3"/>
<comment type="caution">
    <text evidence="1">The sequence shown here is derived from an EMBL/GenBank/DDBJ whole genome shotgun (WGS) entry which is preliminary data.</text>
</comment>
<protein>
    <submittedName>
        <fullName evidence="1">Uncharacterized protein</fullName>
    </submittedName>
</protein>
<dbReference type="Proteomes" id="UP001562425">
    <property type="component" value="Unassembled WGS sequence"/>
</dbReference>
<gene>
    <name evidence="1" type="ORF">pipiens_013815</name>
</gene>
<sequence length="161" mass="17526">MNVGQHTGPGPPLNRSGCSDRSVTGPSCRALRTAVSALYCLDDFHREKIGAGFFSEVFKLLPAREVAIGDVVHGANQSAPVDFRCGLFDWLCAGENRDPKVATAGTNWVSGYSVEKKLRGFQRLSAGDDKFTAEKPLRGAARITKMRFKAKQQMMMGITTD</sequence>